<keyword evidence="3" id="KW-1185">Reference proteome</keyword>
<organism evidence="2 3">
    <name type="scientific">Halteria grandinella</name>
    <dbReference type="NCBI Taxonomy" id="5974"/>
    <lineage>
        <taxon>Eukaryota</taxon>
        <taxon>Sar</taxon>
        <taxon>Alveolata</taxon>
        <taxon>Ciliophora</taxon>
        <taxon>Intramacronucleata</taxon>
        <taxon>Spirotrichea</taxon>
        <taxon>Stichotrichia</taxon>
        <taxon>Sporadotrichida</taxon>
        <taxon>Halteriidae</taxon>
        <taxon>Halteria</taxon>
    </lineage>
</organism>
<comment type="caution">
    <text evidence="2">The sequence shown here is derived from an EMBL/GenBank/DDBJ whole genome shotgun (WGS) entry which is preliminary data.</text>
</comment>
<feature type="compositionally biased region" description="Polar residues" evidence="1">
    <location>
        <begin position="9"/>
        <end position="25"/>
    </location>
</feature>
<dbReference type="AlphaFoldDB" id="A0A8J8NF25"/>
<sequence>MEQKRVQHRLTQTPSLPNQTRQTPDLPSKPPMTAFNGDRSHSVDNQSLSPAGSPTRGLTPMHAKHPFDLDNYVELKSVSRCGRKFSPDKLLPRCEIIKMRPKLLQERNHQQMILKKLMEKQEREELDAKIQANTHRKESKGILLQLDKMQKTTQFKNFDKIKLLESGDDYNPKGLPNDFMKRRNVQQTGKVAFSQATTSNTTANTKPPINISSQSQSKKTFYSSQGQNMNETKSTFGLMKKSVTAQMHVTDNFGKKQETSAFLAVSRDHIFKNYHSQLKKPDLHPPPIGWYQPKYGYVQKRPQTNTFYVNDRFKDEPSVIRASSPSFDDQEGYDTSIYLQRMINEQENQSTMITQPNADIIGQNSQHQHESTVLGTDIDNLKDLSLSIGKGPNGRNTSLQHFKSSQNKSNSPLDQPSSKFTHPLLCMQFDKYAPRKPFVHERSLSPHEERFNSPSGEMVPHKYLPNFKFEKLTKRKSSQIISDNPSTGLAYDYQSAIEKVTPGSQYKKVLPFKREPIDYAKKNRVIDLKGMQAPKQILHGAKLRKQLNKEDDWLIVEMLMKTFMKKKPENETGQSWGLERKSMPFRSNSTLAKPKF</sequence>
<gene>
    <name evidence="2" type="ORF">FGO68_gene13279</name>
</gene>
<dbReference type="EMBL" id="RRYP01018790">
    <property type="protein sequence ID" value="TNV73484.1"/>
    <property type="molecule type" value="Genomic_DNA"/>
</dbReference>
<reference evidence="2" key="1">
    <citation type="submission" date="2019-06" db="EMBL/GenBank/DDBJ databases">
        <authorList>
            <person name="Zheng W."/>
        </authorList>
    </citation>
    <scope>NUCLEOTIDE SEQUENCE</scope>
    <source>
        <strain evidence="2">QDHG01</strain>
    </source>
</reference>
<feature type="compositionally biased region" description="Polar residues" evidence="1">
    <location>
        <begin position="585"/>
        <end position="596"/>
    </location>
</feature>
<dbReference type="Proteomes" id="UP000785679">
    <property type="component" value="Unassembled WGS sequence"/>
</dbReference>
<name>A0A8J8NF25_HALGN</name>
<feature type="region of interest" description="Disordered" evidence="1">
    <location>
        <begin position="385"/>
        <end position="417"/>
    </location>
</feature>
<feature type="compositionally biased region" description="Polar residues" evidence="1">
    <location>
        <begin position="394"/>
        <end position="417"/>
    </location>
</feature>
<accession>A0A8J8NF25</accession>
<protein>
    <submittedName>
        <fullName evidence="2">Uncharacterized protein</fullName>
    </submittedName>
</protein>
<evidence type="ECO:0000313" key="2">
    <source>
        <dbReference type="EMBL" id="TNV73484.1"/>
    </source>
</evidence>
<feature type="compositionally biased region" description="Polar residues" evidence="1">
    <location>
        <begin position="43"/>
        <end position="52"/>
    </location>
</feature>
<evidence type="ECO:0000313" key="3">
    <source>
        <dbReference type="Proteomes" id="UP000785679"/>
    </source>
</evidence>
<feature type="region of interest" description="Disordered" evidence="1">
    <location>
        <begin position="568"/>
        <end position="596"/>
    </location>
</feature>
<evidence type="ECO:0000256" key="1">
    <source>
        <dbReference type="SAM" id="MobiDB-lite"/>
    </source>
</evidence>
<proteinExistence type="predicted"/>
<feature type="region of interest" description="Disordered" evidence="1">
    <location>
        <begin position="1"/>
        <end position="62"/>
    </location>
</feature>